<reference evidence="3" key="1">
    <citation type="submission" date="2022-09" db="EMBL/GenBank/DDBJ databases">
        <title>Diverse halophilic archaea isolated from saline environments.</title>
        <authorList>
            <person name="Cui H.-L."/>
        </authorList>
    </citation>
    <scope>NUCLEOTIDE SEQUENCE</scope>
    <source>
        <strain evidence="3">ZS-35-S2</strain>
    </source>
</reference>
<evidence type="ECO:0000259" key="1">
    <source>
        <dbReference type="Pfam" id="PF08350"/>
    </source>
</evidence>
<dbReference type="EMBL" id="CP104003">
    <property type="protein sequence ID" value="UWM53910.1"/>
    <property type="molecule type" value="Genomic_DNA"/>
</dbReference>
<protein>
    <submittedName>
        <fullName evidence="3">MarR family transcriptional regulator</fullName>
    </submittedName>
</protein>
<sequence>MIDPEHGEDGPAPGSPVLEALLENERTRRTLGRRLAASGDRVDTDLLGDIVRHGPVLEALLEEPLDRPAIEERLDVSRATSHRFTRWLADHDLAAKRDGRYHLTGRGEVVAEEVLRFEANVRTADRLAPLLAAVCEDHREFVVEPFVDATVTVADTADPYRPVERFCALVAGSETFRGFNTTHMAPPVLGGTETAVFADTDTEVVYHPDVVDRLFESSPERARDAVERGHLRLRTREALPYGLAIFDDRVGIGGYDDRTGAMEVFVDTDSPIAREWAERVYRSVRADSEPLELDAEE</sequence>
<accession>A0A9E7U454</accession>
<feature type="domain" description="HVO-A0261-like N-terminal" evidence="2">
    <location>
        <begin position="43"/>
        <end position="126"/>
    </location>
</feature>
<dbReference type="Pfam" id="PF08350">
    <property type="entry name" value="FilR1_middle"/>
    <property type="match status" value="1"/>
</dbReference>
<keyword evidence="4" id="KW-1185">Reference proteome</keyword>
<evidence type="ECO:0000313" key="3">
    <source>
        <dbReference type="EMBL" id="UWM53910.1"/>
    </source>
</evidence>
<dbReference type="KEGG" id="ssai:N0B31_17500"/>
<dbReference type="AlphaFoldDB" id="A0A9E7U454"/>
<dbReference type="GeneID" id="74944256"/>
<dbReference type="InterPro" id="IPR036390">
    <property type="entry name" value="WH_DNA-bd_sf"/>
</dbReference>
<proteinExistence type="predicted"/>
<gene>
    <name evidence="3" type="ORF">N0B31_17500</name>
</gene>
<dbReference type="Proteomes" id="UP001057580">
    <property type="component" value="Chromosome"/>
</dbReference>
<name>A0A9E7U454_9EURY</name>
<dbReference type="InterPro" id="IPR057527">
    <property type="entry name" value="HVO_A0261-like_N"/>
</dbReference>
<dbReference type="SUPFAM" id="SSF46785">
    <property type="entry name" value="Winged helix' DNA-binding domain"/>
    <property type="match status" value="1"/>
</dbReference>
<evidence type="ECO:0000313" key="4">
    <source>
        <dbReference type="Proteomes" id="UP001057580"/>
    </source>
</evidence>
<organism evidence="3 4">
    <name type="scientific">Salinirubellus salinus</name>
    <dbReference type="NCBI Taxonomy" id="1364945"/>
    <lineage>
        <taxon>Archaea</taxon>
        <taxon>Methanobacteriati</taxon>
        <taxon>Methanobacteriota</taxon>
        <taxon>Stenosarchaea group</taxon>
        <taxon>Halobacteria</taxon>
        <taxon>Halobacteriales</taxon>
        <taxon>Natronomonadaceae</taxon>
        <taxon>Salinirubellus</taxon>
    </lineage>
</organism>
<dbReference type="Pfam" id="PF25213">
    <property type="entry name" value="HVO_A0261_N"/>
    <property type="match status" value="1"/>
</dbReference>
<dbReference type="InterPro" id="IPR013561">
    <property type="entry name" value="FilR1_middle_dom"/>
</dbReference>
<feature type="domain" description="Methanogenesis regulatory protein FilR1 middle" evidence="1">
    <location>
        <begin position="159"/>
        <end position="287"/>
    </location>
</feature>
<evidence type="ECO:0000259" key="2">
    <source>
        <dbReference type="Pfam" id="PF25213"/>
    </source>
</evidence>
<dbReference type="RefSeq" id="WP_260592904.1">
    <property type="nucleotide sequence ID" value="NZ_CP104003.1"/>
</dbReference>